<evidence type="ECO:0000313" key="6">
    <source>
        <dbReference type="Proteomes" id="UP000076632"/>
    </source>
</evidence>
<dbReference type="OrthoDB" id="5416589at2759"/>
<dbReference type="GO" id="GO:0003723">
    <property type="term" value="F:RNA binding"/>
    <property type="evidence" value="ECO:0007669"/>
    <property type="project" value="TreeGrafter"/>
</dbReference>
<evidence type="ECO:0000256" key="4">
    <source>
        <dbReference type="SAM" id="MobiDB-lite"/>
    </source>
</evidence>
<dbReference type="GO" id="GO:0000171">
    <property type="term" value="F:ribonuclease MRP activity"/>
    <property type="evidence" value="ECO:0007669"/>
    <property type="project" value="TreeGrafter"/>
</dbReference>
<dbReference type="STRING" id="1328760.A0A165FY36"/>
<feature type="compositionally biased region" description="Basic and acidic residues" evidence="4">
    <location>
        <begin position="159"/>
        <end position="191"/>
    </location>
</feature>
<evidence type="ECO:0000256" key="2">
    <source>
        <dbReference type="ARBA" id="ARBA00022694"/>
    </source>
</evidence>
<evidence type="ECO:0000256" key="1">
    <source>
        <dbReference type="ARBA" id="ARBA00004123"/>
    </source>
</evidence>
<reference evidence="5 6" key="1">
    <citation type="journal article" date="2016" name="Fungal Biol.">
        <title>The genome of Xylona heveae provides a window into fungal endophytism.</title>
        <authorList>
            <person name="Gazis R."/>
            <person name="Kuo A."/>
            <person name="Riley R."/>
            <person name="LaButti K."/>
            <person name="Lipzen A."/>
            <person name="Lin J."/>
            <person name="Amirebrahimi M."/>
            <person name="Hesse C.N."/>
            <person name="Spatafora J.W."/>
            <person name="Henrissat B."/>
            <person name="Hainaut M."/>
            <person name="Grigoriev I.V."/>
            <person name="Hibbett D.S."/>
        </authorList>
    </citation>
    <scope>NUCLEOTIDE SEQUENCE [LARGE SCALE GENOMIC DNA]</scope>
    <source>
        <strain evidence="5 6">TC161</strain>
    </source>
</reference>
<keyword evidence="3" id="KW-0539">Nucleus</keyword>
<dbReference type="RefSeq" id="XP_018187077.1">
    <property type="nucleotide sequence ID" value="XM_018329327.1"/>
</dbReference>
<dbReference type="Gene3D" id="3.30.110.20">
    <property type="entry name" value="Alba-like domain"/>
    <property type="match status" value="1"/>
</dbReference>
<dbReference type="OMA" id="STKSPFM"/>
<organism evidence="5 6">
    <name type="scientific">Xylona heveae (strain CBS 132557 / TC161)</name>
    <dbReference type="NCBI Taxonomy" id="1328760"/>
    <lineage>
        <taxon>Eukaryota</taxon>
        <taxon>Fungi</taxon>
        <taxon>Dikarya</taxon>
        <taxon>Ascomycota</taxon>
        <taxon>Pezizomycotina</taxon>
        <taxon>Xylonomycetes</taxon>
        <taxon>Xylonales</taxon>
        <taxon>Xylonaceae</taxon>
        <taxon>Xylona</taxon>
    </lineage>
</organism>
<dbReference type="InterPro" id="IPR020241">
    <property type="entry name" value="RNase_P/MRP_Pop7_fungi"/>
</dbReference>
<dbReference type="GO" id="GO:0000172">
    <property type="term" value="C:ribonuclease MRP complex"/>
    <property type="evidence" value="ECO:0007669"/>
    <property type="project" value="InterPro"/>
</dbReference>
<dbReference type="GeneID" id="28894464"/>
<proteinExistence type="predicted"/>
<dbReference type="GO" id="GO:0001682">
    <property type="term" value="P:tRNA 5'-leader removal"/>
    <property type="evidence" value="ECO:0007669"/>
    <property type="project" value="InterPro"/>
</dbReference>
<keyword evidence="6" id="KW-1185">Reference proteome</keyword>
<evidence type="ECO:0000256" key="3">
    <source>
        <dbReference type="ARBA" id="ARBA00023242"/>
    </source>
</evidence>
<dbReference type="InParanoid" id="A0A165FY36"/>
<dbReference type="GO" id="GO:0000294">
    <property type="term" value="P:nuclear-transcribed mRNA catabolic process, RNase MRP-dependent"/>
    <property type="evidence" value="ECO:0007669"/>
    <property type="project" value="TreeGrafter"/>
</dbReference>
<evidence type="ECO:0000313" key="5">
    <source>
        <dbReference type="EMBL" id="KZF21522.1"/>
    </source>
</evidence>
<dbReference type="InterPro" id="IPR036882">
    <property type="entry name" value="Alba-like_dom_sf"/>
</dbReference>
<feature type="region of interest" description="Disordered" evidence="4">
    <location>
        <begin position="1"/>
        <end position="22"/>
    </location>
</feature>
<sequence>MPMMTPKRKEPTPSDKLQRLPSNYRVKKRPLMHAPIASPYTGRREAKIVYISTHTPFISAVKRVRKFLEQVDKRTMGKVDLLGPGKDAAKIAQTGRTEQGEPEEILIKATGKAIEKALNLGLFFQGQEDCRVRIRTGTVGTVDDIVEVEGQQPAPVAPRTDEMEKGKGKGNGDSKADVEMKEAEVDAKEEEKQEEENEQVPEAQIRMTSMVEIAVSLR</sequence>
<keyword evidence="2" id="KW-0819">tRNA processing</keyword>
<dbReference type="GO" id="GO:0006364">
    <property type="term" value="P:rRNA processing"/>
    <property type="evidence" value="ECO:0007669"/>
    <property type="project" value="TreeGrafter"/>
</dbReference>
<name>A0A165FY36_XYLHT</name>
<dbReference type="GO" id="GO:0005655">
    <property type="term" value="C:nucleolar ribonuclease P complex"/>
    <property type="evidence" value="ECO:0007669"/>
    <property type="project" value="InterPro"/>
</dbReference>
<feature type="compositionally biased region" description="Basic and acidic residues" evidence="4">
    <location>
        <begin position="7"/>
        <end position="18"/>
    </location>
</feature>
<dbReference type="InterPro" id="IPR014612">
    <property type="entry name" value="Pop7/Rpp20"/>
</dbReference>
<dbReference type="GO" id="GO:0034965">
    <property type="term" value="P:intronic box C/D snoRNA processing"/>
    <property type="evidence" value="ECO:0007669"/>
    <property type="project" value="TreeGrafter"/>
</dbReference>
<dbReference type="PANTHER" id="PTHR28256:SF1">
    <property type="entry name" value="RIBONUCLEASES P_MRP PROTEIN SUBUNIT POP7"/>
    <property type="match status" value="1"/>
</dbReference>
<protein>
    <submittedName>
        <fullName evidence="5">Uncharacterized protein</fullName>
    </submittedName>
</protein>
<dbReference type="GO" id="GO:0004526">
    <property type="term" value="F:ribonuclease P activity"/>
    <property type="evidence" value="ECO:0007669"/>
    <property type="project" value="TreeGrafter"/>
</dbReference>
<dbReference type="Pfam" id="PF12328">
    <property type="entry name" value="Rpp20"/>
    <property type="match status" value="1"/>
</dbReference>
<comment type="subcellular location">
    <subcellularLocation>
        <location evidence="1">Nucleus</location>
    </subcellularLocation>
</comment>
<gene>
    <name evidence="5" type="ORF">L228DRAFT_155092</name>
</gene>
<accession>A0A165FY36</accession>
<dbReference type="PANTHER" id="PTHR28256">
    <property type="entry name" value="RIBONUCLEASES P/MRP PROTEIN SUBUNIT POP7"/>
    <property type="match status" value="1"/>
</dbReference>
<dbReference type="EMBL" id="KV407460">
    <property type="protein sequence ID" value="KZF21522.1"/>
    <property type="molecule type" value="Genomic_DNA"/>
</dbReference>
<dbReference type="AlphaFoldDB" id="A0A165FY36"/>
<dbReference type="FunCoup" id="A0A165FY36">
    <property type="interactions" value="76"/>
</dbReference>
<dbReference type="Proteomes" id="UP000076632">
    <property type="component" value="Unassembled WGS sequence"/>
</dbReference>
<feature type="region of interest" description="Disordered" evidence="4">
    <location>
        <begin position="149"/>
        <end position="208"/>
    </location>
</feature>